<gene>
    <name evidence="1" type="ORF">PODLI_1B005133</name>
</gene>
<protein>
    <submittedName>
        <fullName evidence="1">Uncharacterized protein</fullName>
    </submittedName>
</protein>
<reference evidence="1" key="1">
    <citation type="submission" date="2022-12" db="EMBL/GenBank/DDBJ databases">
        <authorList>
            <person name="Alioto T."/>
            <person name="Alioto T."/>
            <person name="Gomez Garrido J."/>
        </authorList>
    </citation>
    <scope>NUCLEOTIDE SEQUENCE</scope>
</reference>
<dbReference type="AlphaFoldDB" id="A0AA35KVX9"/>
<keyword evidence="2" id="KW-1185">Reference proteome</keyword>
<name>A0AA35KVX9_9SAUR</name>
<feature type="non-terminal residue" evidence="1">
    <location>
        <position position="90"/>
    </location>
</feature>
<accession>A0AA35KVX9</accession>
<dbReference type="Proteomes" id="UP001178461">
    <property type="component" value="Chromosome 9"/>
</dbReference>
<sequence>MPLMAALASRAEKFSKNEKASHKSLDVKKKMFLLWINYNSADSFEALSPLRLITLLQMSVARPGKMPPEMWCQALPYVIPGLVLAGFNQP</sequence>
<organism evidence="1 2">
    <name type="scientific">Podarcis lilfordi</name>
    <name type="common">Lilford's wall lizard</name>
    <dbReference type="NCBI Taxonomy" id="74358"/>
    <lineage>
        <taxon>Eukaryota</taxon>
        <taxon>Metazoa</taxon>
        <taxon>Chordata</taxon>
        <taxon>Craniata</taxon>
        <taxon>Vertebrata</taxon>
        <taxon>Euteleostomi</taxon>
        <taxon>Lepidosauria</taxon>
        <taxon>Squamata</taxon>
        <taxon>Bifurcata</taxon>
        <taxon>Unidentata</taxon>
        <taxon>Episquamata</taxon>
        <taxon>Laterata</taxon>
        <taxon>Lacertibaenia</taxon>
        <taxon>Lacertidae</taxon>
        <taxon>Podarcis</taxon>
    </lineage>
</organism>
<evidence type="ECO:0000313" key="1">
    <source>
        <dbReference type="EMBL" id="CAI5784669.1"/>
    </source>
</evidence>
<dbReference type="EMBL" id="OX395134">
    <property type="protein sequence ID" value="CAI5784669.1"/>
    <property type="molecule type" value="Genomic_DNA"/>
</dbReference>
<proteinExistence type="predicted"/>
<evidence type="ECO:0000313" key="2">
    <source>
        <dbReference type="Proteomes" id="UP001178461"/>
    </source>
</evidence>